<dbReference type="InterPro" id="IPR018114">
    <property type="entry name" value="TRYPSIN_HIS"/>
</dbReference>
<keyword evidence="10" id="KW-1185">Reference proteome</keyword>
<evidence type="ECO:0000313" key="10">
    <source>
        <dbReference type="Proteomes" id="UP001497623"/>
    </source>
</evidence>
<evidence type="ECO:0000256" key="1">
    <source>
        <dbReference type="ARBA" id="ARBA00022670"/>
    </source>
</evidence>
<dbReference type="GO" id="GO:0006508">
    <property type="term" value="P:proteolysis"/>
    <property type="evidence" value="ECO:0007669"/>
    <property type="project" value="UniProtKB-KW"/>
</dbReference>
<dbReference type="InterPro" id="IPR043504">
    <property type="entry name" value="Peptidase_S1_PA_chymotrypsin"/>
</dbReference>
<dbReference type="PROSITE" id="PS00134">
    <property type="entry name" value="TRYPSIN_HIS"/>
    <property type="match status" value="1"/>
</dbReference>
<evidence type="ECO:0000256" key="2">
    <source>
        <dbReference type="ARBA" id="ARBA00022801"/>
    </source>
</evidence>
<organism evidence="9 10">
    <name type="scientific">Meganyctiphanes norvegica</name>
    <name type="common">Northern krill</name>
    <name type="synonym">Thysanopoda norvegica</name>
    <dbReference type="NCBI Taxonomy" id="48144"/>
    <lineage>
        <taxon>Eukaryota</taxon>
        <taxon>Metazoa</taxon>
        <taxon>Ecdysozoa</taxon>
        <taxon>Arthropoda</taxon>
        <taxon>Crustacea</taxon>
        <taxon>Multicrustacea</taxon>
        <taxon>Malacostraca</taxon>
        <taxon>Eumalacostraca</taxon>
        <taxon>Eucarida</taxon>
        <taxon>Euphausiacea</taxon>
        <taxon>Euphausiidae</taxon>
        <taxon>Meganyctiphanes</taxon>
    </lineage>
</organism>
<dbReference type="Gene3D" id="2.40.10.10">
    <property type="entry name" value="Trypsin-like serine proteases"/>
    <property type="match status" value="1"/>
</dbReference>
<evidence type="ECO:0000259" key="8">
    <source>
        <dbReference type="PROSITE" id="PS50240"/>
    </source>
</evidence>
<dbReference type="SMART" id="SM00020">
    <property type="entry name" value="Tryp_SPc"/>
    <property type="match status" value="1"/>
</dbReference>
<feature type="region of interest" description="Disordered" evidence="6">
    <location>
        <begin position="713"/>
        <end position="790"/>
    </location>
</feature>
<feature type="compositionally biased region" description="Low complexity" evidence="6">
    <location>
        <begin position="186"/>
        <end position="195"/>
    </location>
</feature>
<dbReference type="Proteomes" id="UP001497623">
    <property type="component" value="Unassembled WGS sequence"/>
</dbReference>
<dbReference type="GO" id="GO:0004252">
    <property type="term" value="F:serine-type endopeptidase activity"/>
    <property type="evidence" value="ECO:0007669"/>
    <property type="project" value="InterPro"/>
</dbReference>
<keyword evidence="1 5" id="KW-0645">Protease</keyword>
<dbReference type="EMBL" id="CAXKWB010001560">
    <property type="protein sequence ID" value="CAL4064833.1"/>
    <property type="molecule type" value="Genomic_DNA"/>
</dbReference>
<dbReference type="PANTHER" id="PTHR24252">
    <property type="entry name" value="ACROSIN-RELATED"/>
    <property type="match status" value="1"/>
</dbReference>
<feature type="region of interest" description="Disordered" evidence="6">
    <location>
        <begin position="455"/>
        <end position="474"/>
    </location>
</feature>
<evidence type="ECO:0000256" key="5">
    <source>
        <dbReference type="RuleBase" id="RU363034"/>
    </source>
</evidence>
<feature type="region of interest" description="Disordered" evidence="6">
    <location>
        <begin position="255"/>
        <end position="281"/>
    </location>
</feature>
<dbReference type="InterPro" id="IPR033116">
    <property type="entry name" value="TRYPSIN_SER"/>
</dbReference>
<feature type="transmembrane region" description="Helical" evidence="7">
    <location>
        <begin position="31"/>
        <end position="54"/>
    </location>
</feature>
<dbReference type="PANTHER" id="PTHR24252:SF7">
    <property type="entry name" value="HYALIN"/>
    <property type="match status" value="1"/>
</dbReference>
<protein>
    <recommendedName>
        <fullName evidence="8">Peptidase S1 domain-containing protein</fullName>
    </recommendedName>
</protein>
<evidence type="ECO:0000256" key="3">
    <source>
        <dbReference type="ARBA" id="ARBA00022825"/>
    </source>
</evidence>
<keyword evidence="7" id="KW-1133">Transmembrane helix</keyword>
<dbReference type="SUPFAM" id="SSF50494">
    <property type="entry name" value="Trypsin-like serine proteases"/>
    <property type="match status" value="1"/>
</dbReference>
<evidence type="ECO:0000256" key="7">
    <source>
        <dbReference type="SAM" id="Phobius"/>
    </source>
</evidence>
<reference evidence="9 10" key="1">
    <citation type="submission" date="2024-05" db="EMBL/GenBank/DDBJ databases">
        <authorList>
            <person name="Wallberg A."/>
        </authorList>
    </citation>
    <scope>NUCLEOTIDE SEQUENCE [LARGE SCALE GENOMIC DNA]</scope>
</reference>
<keyword evidence="7" id="KW-0472">Membrane</keyword>
<keyword evidence="4" id="KW-1015">Disulfide bond</keyword>
<keyword evidence="7" id="KW-0812">Transmembrane</keyword>
<dbReference type="PROSITE" id="PS00135">
    <property type="entry name" value="TRYPSIN_SER"/>
    <property type="match status" value="1"/>
</dbReference>
<proteinExistence type="predicted"/>
<feature type="region of interest" description="Disordered" evidence="6">
    <location>
        <begin position="483"/>
        <end position="536"/>
    </location>
</feature>
<feature type="compositionally biased region" description="Polar residues" evidence="6">
    <location>
        <begin position="764"/>
        <end position="774"/>
    </location>
</feature>
<keyword evidence="3 5" id="KW-0720">Serine protease</keyword>
<dbReference type="InterPro" id="IPR009003">
    <property type="entry name" value="Peptidase_S1_PA"/>
</dbReference>
<evidence type="ECO:0000313" key="9">
    <source>
        <dbReference type="EMBL" id="CAL4064833.1"/>
    </source>
</evidence>
<dbReference type="InterPro" id="IPR001314">
    <property type="entry name" value="Peptidase_S1A"/>
</dbReference>
<gene>
    <name evidence="9" type="ORF">MNOR_LOCUS4291</name>
</gene>
<dbReference type="CDD" id="cd00190">
    <property type="entry name" value="Tryp_SPc"/>
    <property type="match status" value="1"/>
</dbReference>
<evidence type="ECO:0000256" key="4">
    <source>
        <dbReference type="ARBA" id="ARBA00023157"/>
    </source>
</evidence>
<keyword evidence="2 5" id="KW-0378">Hydrolase</keyword>
<sequence>MKTRWSLNVPPSWIPVNRWTSSHQSSSFRRWSIFSILTLWGFLLPLCCLVAPTLSHPFLYQRGNRYAYARNIRPLPCVAKGGDTGVCMFAWDCMKANGTHLGTCIDRFYFGSCCKLDSKKRPIKPGGSTAIDTNEIIDTPSLTVNVKPSIVNKPNEIIEPEVTNTGLVTPDLTGTGLIVEGMDKPGMTGTGLTEEGMGKPDMTEPEMTDEGMDKPDITVPEFTGEVIAKPDSMIGTEFTGEGLDKPGMIEPVEGIDRPDLTGPSDGIKPDMTGPDIDLGKPDMTEPGMVGKPDMTGPGFTSEGTVKPDVTGPEITDKDVIKPDMTGSEITDEDTIKPDLTGPSDGIKPDMTGTDIDLGKPDMTEPGMVGKPDMTGPEITDEGIDKPDMTKPEFTGEGLDKPGMTGTVEGIDRPDLNGPSDGIKPDMTGPDMDLGNPDMTESGMVDNPEMTGPGFTSEGTIKPDVTGPEITDEDVFKPDMTEPEITDEDTIKPDLTVPSDGIKPDMTGTDMDLGKPDMTESGMDGKPDMTGPEITDDEMVKPNMTETEMTDNGMVKANMTEFEITDEVMFKPDITVSEGSGEEIVKPNMTGSEIIGDGISGSEMTTPETSDIGVQVNIINSNVDSVEDFGENVITEPSIGSTGTSQKPYIEESDAIDELDILDSTEFPGSFDIGDNSAQIDVIGESQITGDSAIIFEGSVDGIPDKEDTFEQGQELEGLGSSDESTNKPEESSTESSVFPDIKPASPISPPSTDSPFDEVDKETTLPQSLVTTFSPLKEPSKSDEDKLSTITDDDQNLGITVIPSAGKPATSSSEKTDNEIDIDIELTTFLPDVTDKIEVDKGTIVENNESISIAKPDIETATELPGVPEDSTVLGGLVIPLPGFPGINVIKPVKPLPADGDEDEKEKPVLPISVIPASFGSTAKPEVEDTTEIKQIETKPPIDVEEFTDLIVISTTTESEKPLEPINNITEVSITPTTVEEFTDLIVISTTTESEKPLKPIYNITEVATTPTTKPGVSGTDDSTDWVPIIFPGMPDKPKPTEKPVETSTEIIGTQVTPQVDLEPEEDDLEPSSSTTIATYVEQEMDLLERLNSSKYSEICGRPVYPTKRIVGGSDASFGEFPWQVSLRQWRSVTFLHKCGAALLNENWAVTAAHCVENVQPEQLLLRLGEFDLERADEPYGFTERKVQIIATHPQFDARTFEYDLALLRFYEPVNFQPNIIPICIPQDDYNFISNTGYVSGWGRLYEDGPLPSIMQKVPVPVITNQECEAMYKVAGYVEHIPQIFICAGYEAGLKDSCEGDSGGPMVIQRDGVWNLAGVISWGIGCALPNQPGVYTRISAFREWIEKIIVF</sequence>
<dbReference type="Pfam" id="PF00089">
    <property type="entry name" value="Trypsin"/>
    <property type="match status" value="1"/>
</dbReference>
<dbReference type="PRINTS" id="PR00722">
    <property type="entry name" value="CHYMOTRYPSIN"/>
</dbReference>
<feature type="compositionally biased region" description="Basic and acidic residues" evidence="6">
    <location>
        <begin position="778"/>
        <end position="787"/>
    </location>
</feature>
<dbReference type="PROSITE" id="PS50240">
    <property type="entry name" value="TRYPSIN_DOM"/>
    <property type="match status" value="1"/>
</dbReference>
<name>A0AAV2PV04_MEGNR</name>
<feature type="domain" description="Peptidase S1" evidence="8">
    <location>
        <begin position="1110"/>
        <end position="1350"/>
    </location>
</feature>
<feature type="region of interest" description="Disordered" evidence="6">
    <location>
        <begin position="176"/>
        <end position="200"/>
    </location>
</feature>
<feature type="region of interest" description="Disordered" evidence="6">
    <location>
        <begin position="294"/>
        <end position="430"/>
    </location>
</feature>
<dbReference type="FunFam" id="2.40.10.10:FF:000006">
    <property type="entry name" value="Serine proteinase stubble"/>
    <property type="match status" value="1"/>
</dbReference>
<accession>A0AAV2PV04</accession>
<dbReference type="InterPro" id="IPR001254">
    <property type="entry name" value="Trypsin_dom"/>
</dbReference>
<feature type="compositionally biased region" description="Basic and acidic residues" evidence="6">
    <location>
        <begin position="511"/>
        <end position="526"/>
    </location>
</feature>
<comment type="caution">
    <text evidence="9">The sequence shown here is derived from an EMBL/GenBank/DDBJ whole genome shotgun (WGS) entry which is preliminary data.</text>
</comment>
<evidence type="ECO:0000256" key="6">
    <source>
        <dbReference type="SAM" id="MobiDB-lite"/>
    </source>
</evidence>